<feature type="transmembrane region" description="Helical" evidence="8">
    <location>
        <begin position="1442"/>
        <end position="1461"/>
    </location>
</feature>
<feature type="domain" description="Major facilitator superfamily (MFS) profile" evidence="10">
    <location>
        <begin position="1345"/>
        <end position="1742"/>
    </location>
</feature>
<feature type="non-terminal residue" evidence="11">
    <location>
        <position position="1"/>
    </location>
</feature>
<name>A0A9P8EE12_AURME</name>
<dbReference type="PANTHER" id="PTHR43791">
    <property type="entry name" value="PERMEASE-RELATED"/>
    <property type="match status" value="1"/>
</dbReference>
<gene>
    <name evidence="11" type="ORF">KCU76_g9573</name>
</gene>
<evidence type="ECO:0000313" key="12">
    <source>
        <dbReference type="Proteomes" id="UP000779574"/>
    </source>
</evidence>
<dbReference type="Pfam" id="PF07690">
    <property type="entry name" value="MFS_1"/>
    <property type="match status" value="1"/>
</dbReference>
<sequence length="1742" mass="196898">MPMLSKIYSASSKLSVPTSLASSKSEKPQYHLKNLLREIDAHAPEKDLIQLQKRICDSIDDFPVPDVEKVFRSAEKLLREQDLVKTDLGLAIIAKLAFKPECTPANRLHFFHTLYQDGSTNRYTDFPSYLLAILTDNGRQLEGFEPLLSDLTPALLQEVDSEFAEKDLRRQEARKSGLPVLTSLDLINNTVKYNARFFSDADITLLVQGMFDLRHRLAFDDPEKICDILGTLIIYTHIPKDAVLIATRTLCFLRERNGLEEKTSKTFSYFMNTHLKDETIESLLRRFEDDNTCPLEAAGAAALFELSLVNATTRHSIDLDINRLMDALARSVPEETASAYARLRLELIKVLVQDGEMQQKLLAAPDWIHIQDAVIRNAKAPLESLSVGLNKEDGTLERFMKDRENRRETVRAIISCLEHIDGISLQQSRTLRRTALHVAPWLTEQQSMKLISAYQPSSFRISIGNWLGEIRELANHFIFNTSCHLTLRQKALRVIKSAWRTAQQLGEEEATNTCRDLIVNALDNETNYAFRGNLVHVLLHFTVGVSDPIFYRTLEVFVKSARTSCYHELIEVPFFAEPEAPKDAKHDLDSQNQPQDEELPSILPDAGLVALLMRSSVDQLERSRRVYDEMLQLIAIPERPAEATVMLLRGLFRIRSDLDHRIFFLANSEGESLAKVLHRNSESPFLQSRRSSLQSGISIMPPVWKYGDIHGLPESPPTTVSAVLRSESKPVDGVDCSLNMRSWLEIIIQLLESASCDWEVYSYIIVHVGPQVSNQSLFAENIHEIRLLRNLVCKKIQSQTIFRPPETSNLRQGDVALCLYHILTTCIGYHWRFPRKENVDTITTLVKGLTLWDRTTIACVNALTLSCYELPVSLSRDLVRIVAQMSTIVTKSDSAIHVLEFLAGLSRIDELVNQFHGDEIKTVFGVCFSYIDYARGKKFDEQNRSRPSGPPTRNSSVVESNYRPSTEDIPQYVFALSYHVITFWFLALSKEDQKRHFPWMEQRLLSPDQSGQVLDEAIVTVDHIWRVTEGKDVVKPLPLDLGMTGEPSADPVTQTWVSEYCILTIKCHLDNGLVEITERRSSGTDHSHFVYAGEDPLTPDLIYQERFASTINGNFKSDLGVVILPTNDATRRALGIFDRISPIDFFKAGVIYIGENQTHEHEILANVSGSPDYNLFIAGLGERVSLVNNRQNMAGLDTSEGMFDGRSTLRHSDTITTLNYHVTTMMPTNRETDPQCTRKKSHIGNDFVNIIFNNSGLEFDFDTFPSAFNYVYIVVVPEARQTFIQTRTRLHNPEALTMPLSVDDEKARKSSLEDSQNDSLESIERIREIDPDIERRVLRKCDWWVVPAPTVMFMLSFIDRVNIANARIEGMLTDLHMVKHDYNIALFIVFIPFILCETPSNMVLKRITPRVWLSFLLFGCGLMAICQGVTKSFGGLVACRFILGIFEAGISPGSILLITMYYRREELPRRICWWYMSGTIAGAFGGLLAYALANMSGVGGYGGWRWIFIIEGCVTVAVSILMYWWLADWPADCRFLTPDERKVLMWRLMDDSEGEAKMDRVNWSRCVRDWKVWVATAMYLGVVALNYSTNNFNPTLLKELGYTSAAAQIHSIPLYVVASAFCLGSCYLSTYINNRFWPLQLGVLLGSVGFVVLMVQRSPAVGPGVAYMALFFITSAGYIVQPMVVSWVMNNASGHYKRAFTSGTMIGLGNAGGLVSSNVFFQEEAPYYPTGYGTSLALLILT</sequence>
<reference evidence="11" key="2">
    <citation type="submission" date="2021-08" db="EMBL/GenBank/DDBJ databases">
        <authorList>
            <person name="Gostincar C."/>
            <person name="Sun X."/>
            <person name="Song Z."/>
            <person name="Gunde-Cimerman N."/>
        </authorList>
    </citation>
    <scope>NUCLEOTIDE SEQUENCE</scope>
    <source>
        <strain evidence="11">EXF-9911</strain>
    </source>
</reference>
<evidence type="ECO:0000256" key="7">
    <source>
        <dbReference type="SAM" id="MobiDB-lite"/>
    </source>
</evidence>
<dbReference type="GO" id="GO:0016020">
    <property type="term" value="C:membrane"/>
    <property type="evidence" value="ECO:0007669"/>
    <property type="project" value="UniProtKB-SubCell"/>
</dbReference>
<dbReference type="InterPro" id="IPR024584">
    <property type="entry name" value="Tuberin_N"/>
</dbReference>
<keyword evidence="2" id="KW-0813">Transport</keyword>
<feature type="transmembrane region" description="Helical" evidence="8">
    <location>
        <begin position="1504"/>
        <end position="1526"/>
    </location>
</feature>
<keyword evidence="5 8" id="KW-1133">Transmembrane helix</keyword>
<dbReference type="PROSITE" id="PS50850">
    <property type="entry name" value="MFS"/>
    <property type="match status" value="1"/>
</dbReference>
<keyword evidence="3" id="KW-0343">GTPase activation</keyword>
<feature type="region of interest" description="Disordered" evidence="7">
    <location>
        <begin position="581"/>
        <end position="600"/>
    </location>
</feature>
<evidence type="ECO:0000259" key="9">
    <source>
        <dbReference type="PROSITE" id="PS50085"/>
    </source>
</evidence>
<feature type="transmembrane region" description="Helical" evidence="8">
    <location>
        <begin position="1570"/>
        <end position="1589"/>
    </location>
</feature>
<dbReference type="GO" id="GO:0051056">
    <property type="term" value="P:regulation of small GTPase mediated signal transduction"/>
    <property type="evidence" value="ECO:0007669"/>
    <property type="project" value="InterPro"/>
</dbReference>
<evidence type="ECO:0000256" key="6">
    <source>
        <dbReference type="ARBA" id="ARBA00023136"/>
    </source>
</evidence>
<dbReference type="InterPro" id="IPR020846">
    <property type="entry name" value="MFS_dom"/>
</dbReference>
<accession>A0A9P8EE12</accession>
<dbReference type="PROSITE" id="PS50085">
    <property type="entry name" value="RAPGAP"/>
    <property type="match status" value="1"/>
</dbReference>
<dbReference type="GO" id="GO:0022857">
    <property type="term" value="F:transmembrane transporter activity"/>
    <property type="evidence" value="ECO:0007669"/>
    <property type="project" value="InterPro"/>
</dbReference>
<evidence type="ECO:0000256" key="5">
    <source>
        <dbReference type="ARBA" id="ARBA00022989"/>
    </source>
</evidence>
<dbReference type="SUPFAM" id="SSF103473">
    <property type="entry name" value="MFS general substrate transporter"/>
    <property type="match status" value="1"/>
</dbReference>
<dbReference type="InterPro" id="IPR036259">
    <property type="entry name" value="MFS_trans_sf"/>
</dbReference>
<evidence type="ECO:0000256" key="3">
    <source>
        <dbReference type="ARBA" id="ARBA00022468"/>
    </source>
</evidence>
<dbReference type="Proteomes" id="UP000779574">
    <property type="component" value="Unassembled WGS sequence"/>
</dbReference>
<dbReference type="InterPro" id="IPR018515">
    <property type="entry name" value="Tuberin-type_domain"/>
</dbReference>
<dbReference type="InterPro" id="IPR011701">
    <property type="entry name" value="MFS"/>
</dbReference>
<feature type="transmembrane region" description="Helical" evidence="8">
    <location>
        <begin position="1667"/>
        <end position="1688"/>
    </location>
</feature>
<feature type="compositionally biased region" description="Polar residues" evidence="7">
    <location>
        <begin position="951"/>
        <end position="961"/>
    </location>
</feature>
<dbReference type="FunFam" id="1.20.1250.20:FF:000034">
    <property type="entry name" value="MFS general substrate transporter"/>
    <property type="match status" value="1"/>
</dbReference>
<dbReference type="EMBL" id="JAHFXF010000401">
    <property type="protein sequence ID" value="KAG9688485.1"/>
    <property type="molecule type" value="Genomic_DNA"/>
</dbReference>
<evidence type="ECO:0000256" key="4">
    <source>
        <dbReference type="ARBA" id="ARBA00022692"/>
    </source>
</evidence>
<feature type="transmembrane region" description="Helical" evidence="8">
    <location>
        <begin position="1636"/>
        <end position="1655"/>
    </location>
</feature>
<proteinExistence type="predicted"/>
<comment type="subcellular location">
    <subcellularLocation>
        <location evidence="1">Membrane</location>
        <topology evidence="1">Multi-pass membrane protein</topology>
    </subcellularLocation>
</comment>
<feature type="transmembrane region" description="Helical" evidence="8">
    <location>
        <begin position="1384"/>
        <end position="1404"/>
    </location>
</feature>
<evidence type="ECO:0000256" key="1">
    <source>
        <dbReference type="ARBA" id="ARBA00004141"/>
    </source>
</evidence>
<dbReference type="InterPro" id="IPR000331">
    <property type="entry name" value="Rap/Ran_GAP_dom"/>
</dbReference>
<evidence type="ECO:0000256" key="8">
    <source>
        <dbReference type="SAM" id="Phobius"/>
    </source>
</evidence>
<feature type="transmembrane region" description="Helical" evidence="8">
    <location>
        <begin position="1609"/>
        <end position="1629"/>
    </location>
</feature>
<feature type="domain" description="Rap-GAP" evidence="9">
    <location>
        <begin position="1134"/>
        <end position="1366"/>
    </location>
</feature>
<dbReference type="SUPFAM" id="SSF111347">
    <property type="entry name" value="Rap/Ran-GAP"/>
    <property type="match status" value="1"/>
</dbReference>
<dbReference type="Gene3D" id="3.40.50.11210">
    <property type="entry name" value="Rap/Ran-GAP"/>
    <property type="match status" value="1"/>
</dbReference>
<feature type="transmembrane region" description="Helical" evidence="8">
    <location>
        <begin position="1411"/>
        <end position="1430"/>
    </location>
</feature>
<keyword evidence="4 8" id="KW-0812">Transmembrane</keyword>
<evidence type="ECO:0000256" key="2">
    <source>
        <dbReference type="ARBA" id="ARBA00022448"/>
    </source>
</evidence>
<dbReference type="GO" id="GO:0005096">
    <property type="term" value="F:GTPase activator activity"/>
    <property type="evidence" value="ECO:0007669"/>
    <property type="project" value="UniProtKB-KW"/>
</dbReference>
<dbReference type="Pfam" id="PF11864">
    <property type="entry name" value="DUF3384"/>
    <property type="match status" value="1"/>
</dbReference>
<evidence type="ECO:0000313" key="11">
    <source>
        <dbReference type="EMBL" id="KAG9688485.1"/>
    </source>
</evidence>
<dbReference type="Pfam" id="PF02145">
    <property type="entry name" value="Rap_GAP"/>
    <property type="match status" value="1"/>
</dbReference>
<organism evidence="11 12">
    <name type="scientific">Aureobasidium melanogenum</name>
    <name type="common">Aureobasidium pullulans var. melanogenum</name>
    <dbReference type="NCBI Taxonomy" id="46634"/>
    <lineage>
        <taxon>Eukaryota</taxon>
        <taxon>Fungi</taxon>
        <taxon>Dikarya</taxon>
        <taxon>Ascomycota</taxon>
        <taxon>Pezizomycotina</taxon>
        <taxon>Dothideomycetes</taxon>
        <taxon>Dothideomycetidae</taxon>
        <taxon>Dothideales</taxon>
        <taxon>Saccotheciaceae</taxon>
        <taxon>Aureobasidium</taxon>
    </lineage>
</organism>
<dbReference type="InterPro" id="IPR035974">
    <property type="entry name" value="Rap/Ran-GAP_sf"/>
</dbReference>
<dbReference type="PANTHER" id="PTHR43791:SF52">
    <property type="entry name" value="TRANSPORTER, PUTATIVE (AFU_ORTHOLOGUE AFUA_1G11820)-RELATED"/>
    <property type="match status" value="1"/>
</dbReference>
<feature type="region of interest" description="Disordered" evidence="7">
    <location>
        <begin position="940"/>
        <end position="961"/>
    </location>
</feature>
<keyword evidence="6 8" id="KW-0472">Membrane</keyword>
<protein>
    <submittedName>
        <fullName evidence="11">MFS transporter</fullName>
    </submittedName>
</protein>
<feature type="transmembrane region" description="Helical" evidence="8">
    <location>
        <begin position="1473"/>
        <end position="1492"/>
    </location>
</feature>
<comment type="caution">
    <text evidence="11">The sequence shown here is derived from an EMBL/GenBank/DDBJ whole genome shotgun (WGS) entry which is preliminary data.</text>
</comment>
<evidence type="ECO:0000259" key="10">
    <source>
        <dbReference type="PROSITE" id="PS50850"/>
    </source>
</evidence>
<dbReference type="Gene3D" id="1.20.1250.20">
    <property type="entry name" value="MFS general substrate transporter like domains"/>
    <property type="match status" value="1"/>
</dbReference>
<dbReference type="Pfam" id="PF03542">
    <property type="entry name" value="Tuberin"/>
    <property type="match status" value="1"/>
</dbReference>
<reference evidence="11" key="1">
    <citation type="journal article" date="2021" name="J Fungi (Basel)">
        <title>Virulence traits and population genomics of the black yeast Aureobasidium melanogenum.</title>
        <authorList>
            <person name="Cernosa A."/>
            <person name="Sun X."/>
            <person name="Gostincar C."/>
            <person name="Fang C."/>
            <person name="Gunde-Cimerman N."/>
            <person name="Song Z."/>
        </authorList>
    </citation>
    <scope>NUCLEOTIDE SEQUENCE</scope>
    <source>
        <strain evidence="11">EXF-9911</strain>
    </source>
</reference>